<keyword evidence="4" id="KW-0934">Plastid</keyword>
<dbReference type="OrthoDB" id="3176171at2759"/>
<dbReference type="GO" id="GO:0005876">
    <property type="term" value="C:spindle microtubule"/>
    <property type="evidence" value="ECO:0007669"/>
    <property type="project" value="TreeGrafter"/>
</dbReference>
<dbReference type="PROSITE" id="PS50176">
    <property type="entry name" value="ARM_REPEAT"/>
    <property type="match status" value="2"/>
</dbReference>
<feature type="repeat" description="ARM" evidence="7">
    <location>
        <begin position="736"/>
        <end position="778"/>
    </location>
</feature>
<accession>A0A8T2RKB9</accession>
<keyword evidence="13" id="KW-1185">Reference proteome</keyword>
<dbReference type="PROSITE" id="PS50067">
    <property type="entry name" value="KINESIN_MOTOR_2"/>
    <property type="match status" value="1"/>
</dbReference>
<dbReference type="Pfam" id="PF00514">
    <property type="entry name" value="Arm"/>
    <property type="match status" value="1"/>
</dbReference>
<dbReference type="InterPro" id="IPR011989">
    <property type="entry name" value="ARM-like"/>
</dbReference>
<keyword evidence="3" id="KW-0963">Cytoplasm</keyword>
<evidence type="ECO:0000256" key="10">
    <source>
        <dbReference type="SAM" id="MobiDB-lite"/>
    </source>
</evidence>
<name>A0A8T2RKB9_CERRI</name>
<evidence type="ECO:0000256" key="5">
    <source>
        <dbReference type="ARBA" id="ARBA00023175"/>
    </source>
</evidence>
<dbReference type="AlphaFoldDB" id="A0A8T2RKB9"/>
<feature type="coiled-coil region" evidence="9">
    <location>
        <begin position="442"/>
        <end position="680"/>
    </location>
</feature>
<dbReference type="InterPro" id="IPR001752">
    <property type="entry name" value="Kinesin_motor_dom"/>
</dbReference>
<dbReference type="EMBL" id="CM035431">
    <property type="protein sequence ID" value="KAH7296836.1"/>
    <property type="molecule type" value="Genomic_DNA"/>
</dbReference>
<evidence type="ECO:0000259" key="11">
    <source>
        <dbReference type="PROSITE" id="PS50067"/>
    </source>
</evidence>
<comment type="caution">
    <text evidence="12">The sequence shown here is derived from an EMBL/GenBank/DDBJ whole genome shotgun (WGS) entry which is preliminary data.</text>
</comment>
<evidence type="ECO:0000313" key="12">
    <source>
        <dbReference type="EMBL" id="KAH7296836.1"/>
    </source>
</evidence>
<dbReference type="PANTHER" id="PTHR47970:SF30">
    <property type="entry name" value="KINESIN-LIKE PROTEIN"/>
    <property type="match status" value="1"/>
</dbReference>
<feature type="binding site" evidence="8">
    <location>
        <begin position="161"/>
        <end position="168"/>
    </location>
    <ligand>
        <name>ATP</name>
        <dbReference type="ChEBI" id="CHEBI:30616"/>
    </ligand>
</feature>
<dbReference type="SMART" id="SM00129">
    <property type="entry name" value="KISc"/>
    <property type="match status" value="1"/>
</dbReference>
<dbReference type="GO" id="GO:0051231">
    <property type="term" value="P:spindle elongation"/>
    <property type="evidence" value="ECO:0007669"/>
    <property type="project" value="TreeGrafter"/>
</dbReference>
<dbReference type="Gene3D" id="3.40.850.10">
    <property type="entry name" value="Kinesin motor domain"/>
    <property type="match status" value="1"/>
</dbReference>
<dbReference type="SUPFAM" id="SSF48371">
    <property type="entry name" value="ARM repeat"/>
    <property type="match status" value="1"/>
</dbReference>
<dbReference type="InterPro" id="IPR027417">
    <property type="entry name" value="P-loop_NTPase"/>
</dbReference>
<evidence type="ECO:0000256" key="4">
    <source>
        <dbReference type="ARBA" id="ARBA00022528"/>
    </source>
</evidence>
<keyword evidence="9" id="KW-0175">Coiled coil</keyword>
<organism evidence="12 13">
    <name type="scientific">Ceratopteris richardii</name>
    <name type="common">Triangle waterfern</name>
    <dbReference type="NCBI Taxonomy" id="49495"/>
    <lineage>
        <taxon>Eukaryota</taxon>
        <taxon>Viridiplantae</taxon>
        <taxon>Streptophyta</taxon>
        <taxon>Embryophyta</taxon>
        <taxon>Tracheophyta</taxon>
        <taxon>Polypodiopsida</taxon>
        <taxon>Polypodiidae</taxon>
        <taxon>Polypodiales</taxon>
        <taxon>Pteridineae</taxon>
        <taxon>Pteridaceae</taxon>
        <taxon>Parkerioideae</taxon>
        <taxon>Ceratopteris</taxon>
    </lineage>
</organism>
<feature type="region of interest" description="Disordered" evidence="10">
    <location>
        <begin position="37"/>
        <end position="72"/>
    </location>
</feature>
<dbReference type="Gene3D" id="1.25.10.10">
    <property type="entry name" value="Leucine-rich Repeat Variant"/>
    <property type="match status" value="1"/>
</dbReference>
<keyword evidence="5 8" id="KW-0505">Motor protein</keyword>
<dbReference type="Pfam" id="PF00225">
    <property type="entry name" value="Kinesin"/>
    <property type="match status" value="1"/>
</dbReference>
<keyword evidence="8" id="KW-0067">ATP-binding</keyword>
<dbReference type="InterPro" id="IPR000225">
    <property type="entry name" value="Armadillo"/>
</dbReference>
<gene>
    <name evidence="12" type="ORF">KP509_26G041100</name>
</gene>
<dbReference type="InterPro" id="IPR047149">
    <property type="entry name" value="KIF11-like"/>
</dbReference>
<dbReference type="GO" id="GO:0005524">
    <property type="term" value="F:ATP binding"/>
    <property type="evidence" value="ECO:0007669"/>
    <property type="project" value="UniProtKB-UniRule"/>
</dbReference>
<feature type="repeat" description="ARM" evidence="7">
    <location>
        <begin position="777"/>
        <end position="820"/>
    </location>
</feature>
<dbReference type="SUPFAM" id="SSF52540">
    <property type="entry name" value="P-loop containing nucleoside triphosphate hydrolases"/>
    <property type="match status" value="1"/>
</dbReference>
<evidence type="ECO:0000256" key="1">
    <source>
        <dbReference type="ARBA" id="ARBA00004245"/>
    </source>
</evidence>
<evidence type="ECO:0000256" key="2">
    <source>
        <dbReference type="ARBA" id="ARBA00010103"/>
    </source>
</evidence>
<dbReference type="GO" id="GO:0072686">
    <property type="term" value="C:mitotic spindle"/>
    <property type="evidence" value="ECO:0007669"/>
    <property type="project" value="TreeGrafter"/>
</dbReference>
<sequence length="995" mass="111692">MMALSSYRSNSVVSSRTATVLRLEKNLSLPNGISKQGAQALTNGAAPPRPKANSPTLSHGRRAHRSSREDNSVAGRVRVAVRLRPRSAEELLNDADFADYVELMPELKKLKLRKNSWDSETYQFDEIFSETTCQKRVYEVIAKPVVESVLDGCNGAILAYGQTGTGKTFTLGKLGKEDVSDRGIMVRALEDILADTSCGQDTVTVSYLQVYMESVWDLLAPEKDNITITEDPKTGDISLPGATSVEIRDQKSIIQVLRTGKSNFFSGNKKLGIDNSGSHVLLLVNVKKTFRGKPDRLELAVLNENGSNLVHIPKGQTLPTIRSSKLLIADLAGSEIYERAGFEGPLTVDEAKFIKHSLTCLGKCITALAEDSTHVPFKESKLTKLLGDSFTATAKTSLIITIGPSPQYRGETTSTILFGQKAMKAENINMKLKDEFDYKNHCKKLETELDKLIAENERQAKVIAETEEEIQTKVEKVELMRMEIDKKLKASLQEIAEEIERIKKEHNETVHRLEKERSCLEKDIEKSIQSLSTAKTVAMAEKELQMQSERLKSQKELKECVKEYEHRISEMTRNFESEQLQKELLLRKLQDMENEMKKRDRLQLEKREKLQKLAKKVERETQLREESEKELASWKSQANGDFKAEVSHLKKEAESLRHELEEHRNQSEKLKEEAKNLKQRMLHISYDHDETRKFLDREPPKAWGGSESPMSLNNSTHMRETINGQRATIAKLFEQVGVNRILSLMESEDIDVRVHAVKVIANLAAEEANQERIVEAGGVSSLLRLLENSEEETCRRVAAGAIANLAMKEKNQELIHAHGGINLLARTANEAEDPQTLRMVAGAIANLCGNEKLLERLNEESGLKALLIMSQSRHVDVLAQVARGFANLAKCESRASAQGQRKGRSLLIESGALPWVVSNANVDAANIRRHIELALCHLAQHEANAKDLLESGALWELVRISRDCSREDIKNLARRTLTSSSAFQAELKRMQMVLF</sequence>
<evidence type="ECO:0000256" key="6">
    <source>
        <dbReference type="ARBA" id="ARBA00023212"/>
    </source>
</evidence>
<keyword evidence="6" id="KW-0206">Cytoskeleton</keyword>
<keyword evidence="4" id="KW-0150">Chloroplast</keyword>
<dbReference type="GO" id="GO:0008574">
    <property type="term" value="F:plus-end-directed microtubule motor activity"/>
    <property type="evidence" value="ECO:0007669"/>
    <property type="project" value="TreeGrafter"/>
</dbReference>
<dbReference type="GO" id="GO:0007018">
    <property type="term" value="P:microtubule-based movement"/>
    <property type="evidence" value="ECO:0007669"/>
    <property type="project" value="InterPro"/>
</dbReference>
<dbReference type="SMART" id="SM00185">
    <property type="entry name" value="ARM"/>
    <property type="match status" value="5"/>
</dbReference>
<keyword evidence="8" id="KW-0547">Nucleotide-binding</keyword>
<protein>
    <recommendedName>
        <fullName evidence="11">Kinesin motor domain-containing protein</fullName>
    </recommendedName>
</protein>
<evidence type="ECO:0000256" key="8">
    <source>
        <dbReference type="PROSITE-ProRule" id="PRU00283"/>
    </source>
</evidence>
<feature type="domain" description="Kinesin motor" evidence="11">
    <location>
        <begin position="76"/>
        <end position="425"/>
    </location>
</feature>
<dbReference type="Proteomes" id="UP000825935">
    <property type="component" value="Chromosome 26"/>
</dbReference>
<evidence type="ECO:0000256" key="3">
    <source>
        <dbReference type="ARBA" id="ARBA00022490"/>
    </source>
</evidence>
<dbReference type="GO" id="GO:0008017">
    <property type="term" value="F:microtubule binding"/>
    <property type="evidence" value="ECO:0007669"/>
    <property type="project" value="InterPro"/>
</dbReference>
<dbReference type="InterPro" id="IPR016024">
    <property type="entry name" value="ARM-type_fold"/>
</dbReference>
<evidence type="ECO:0000256" key="9">
    <source>
        <dbReference type="SAM" id="Coils"/>
    </source>
</evidence>
<comment type="subcellular location">
    <subcellularLocation>
        <location evidence="1">Cytoplasm</location>
        <location evidence="1">Cytoskeleton</location>
    </subcellularLocation>
</comment>
<dbReference type="PANTHER" id="PTHR47970">
    <property type="entry name" value="KINESIN-LIKE PROTEIN KIF11"/>
    <property type="match status" value="1"/>
</dbReference>
<comment type="similarity">
    <text evidence="2">Belongs to the TRAFAC class myosin-kinesin ATPase superfamily. Kinesin family. Ungrouped subfamily.</text>
</comment>
<reference evidence="12" key="1">
    <citation type="submission" date="2021-08" db="EMBL/GenBank/DDBJ databases">
        <title>WGS assembly of Ceratopteris richardii.</title>
        <authorList>
            <person name="Marchant D.B."/>
            <person name="Chen G."/>
            <person name="Jenkins J."/>
            <person name="Shu S."/>
            <person name="Leebens-Mack J."/>
            <person name="Grimwood J."/>
            <person name="Schmutz J."/>
            <person name="Soltis P."/>
            <person name="Soltis D."/>
            <person name="Chen Z.-H."/>
        </authorList>
    </citation>
    <scope>NUCLEOTIDE SEQUENCE</scope>
    <source>
        <strain evidence="12">Whitten #5841</strain>
        <tissue evidence="12">Leaf</tissue>
    </source>
</reference>
<dbReference type="InterPro" id="IPR036961">
    <property type="entry name" value="Kinesin_motor_dom_sf"/>
</dbReference>
<dbReference type="GO" id="GO:0090307">
    <property type="term" value="P:mitotic spindle assembly"/>
    <property type="evidence" value="ECO:0007669"/>
    <property type="project" value="TreeGrafter"/>
</dbReference>
<dbReference type="PRINTS" id="PR00380">
    <property type="entry name" value="KINESINHEAVY"/>
</dbReference>
<evidence type="ECO:0000313" key="13">
    <source>
        <dbReference type="Proteomes" id="UP000825935"/>
    </source>
</evidence>
<proteinExistence type="inferred from homology"/>
<evidence type="ECO:0000256" key="7">
    <source>
        <dbReference type="PROSITE-ProRule" id="PRU00259"/>
    </source>
</evidence>